<dbReference type="InterPro" id="IPR046357">
    <property type="entry name" value="PPIase_dom_sf"/>
</dbReference>
<evidence type="ECO:0000313" key="13">
    <source>
        <dbReference type="Proteomes" id="UP000093080"/>
    </source>
</evidence>
<dbReference type="Proteomes" id="UP000093080">
    <property type="component" value="Unassembled WGS sequence"/>
</dbReference>
<reference evidence="12 13" key="1">
    <citation type="submission" date="2016-06" db="EMBL/GenBank/DDBJ databases">
        <title>Respiratory ammonification of nitrate coupled to the oxidation of elemental sulfur in deep-sea autotrophic thermophilic bacteria.</title>
        <authorList>
            <person name="Slobodkina G.B."/>
            <person name="Mardanov A.V."/>
            <person name="Ravin N.V."/>
            <person name="Frolova A.A."/>
            <person name="Viryasiv M.B."/>
            <person name="Chernyh N.A."/>
            <person name="Bonch-Osmolovskaya E.A."/>
            <person name="Slobodkin A.I."/>
        </authorList>
    </citation>
    <scope>NUCLEOTIDE SEQUENCE [LARGE SCALE GENOMIC DNA]</scope>
    <source>
        <strain evidence="12 13">S69</strain>
    </source>
</reference>
<evidence type="ECO:0000256" key="4">
    <source>
        <dbReference type="ARBA" id="ARBA00022490"/>
    </source>
</evidence>
<comment type="caution">
    <text evidence="12">The sequence shown here is derived from an EMBL/GenBank/DDBJ whole genome shotgun (WGS) entry which is preliminary data.</text>
</comment>
<keyword evidence="7 9" id="KW-0413">Isomerase</keyword>
<dbReference type="GO" id="GO:0005737">
    <property type="term" value="C:cytoplasm"/>
    <property type="evidence" value="ECO:0007669"/>
    <property type="project" value="UniProtKB-SubCell"/>
</dbReference>
<dbReference type="PANTHER" id="PTHR47861:SF3">
    <property type="entry name" value="FKBP-TYPE PEPTIDYL-PROLYL CIS-TRANS ISOMERASE SLYD"/>
    <property type="match status" value="1"/>
</dbReference>
<evidence type="ECO:0000256" key="10">
    <source>
        <dbReference type="RuleBase" id="RU003915"/>
    </source>
</evidence>
<evidence type="ECO:0000256" key="6">
    <source>
        <dbReference type="ARBA" id="ARBA00023186"/>
    </source>
</evidence>
<evidence type="ECO:0000313" key="12">
    <source>
        <dbReference type="EMBL" id="OCC15750.1"/>
    </source>
</evidence>
<organism evidence="12 13">
    <name type="scientific">Dissulfuribacter thermophilus</name>
    <dbReference type="NCBI Taxonomy" id="1156395"/>
    <lineage>
        <taxon>Bacteria</taxon>
        <taxon>Pseudomonadati</taxon>
        <taxon>Thermodesulfobacteriota</taxon>
        <taxon>Dissulfuribacteria</taxon>
        <taxon>Dissulfuribacterales</taxon>
        <taxon>Dissulfuribacteraceae</taxon>
        <taxon>Dissulfuribacter</taxon>
    </lineage>
</organism>
<dbReference type="GO" id="GO:0003755">
    <property type="term" value="F:peptidyl-prolyl cis-trans isomerase activity"/>
    <property type="evidence" value="ECO:0007669"/>
    <property type="project" value="UniProtKB-UniRule"/>
</dbReference>
<sequence>MEERIEIKIEKGHWVVMDYVVKLKTGKVIDSSEKAGGPVAFVCGEGDFPEPVENGIIGLAPGDTSLIPVPPQYTYGLYDPKKVCLVATERITEPVEIGKVVKAPDEFGIKRPAVVRAVWDGAIMLDFNHPLAGQVLHFEVYIKEVRSSQPEIKQIPAQEVPENGAHTTTELGGMS</sequence>
<dbReference type="AlphaFoldDB" id="A0A1B9F779"/>
<proteinExistence type="inferred from homology"/>
<comment type="subcellular location">
    <subcellularLocation>
        <location evidence="2">Cytoplasm</location>
    </subcellularLocation>
</comment>
<keyword evidence="5 9" id="KW-0697">Rotamase</keyword>
<keyword evidence="13" id="KW-1185">Reference proteome</keyword>
<evidence type="ECO:0000256" key="1">
    <source>
        <dbReference type="ARBA" id="ARBA00000971"/>
    </source>
</evidence>
<dbReference type="EC" id="5.2.1.8" evidence="10"/>
<dbReference type="STRING" id="1156395.DBT_0675"/>
<dbReference type="SUPFAM" id="SSF54534">
    <property type="entry name" value="FKBP-like"/>
    <property type="match status" value="1"/>
</dbReference>
<evidence type="ECO:0000256" key="3">
    <source>
        <dbReference type="ARBA" id="ARBA00006577"/>
    </source>
</evidence>
<dbReference type="Gene3D" id="3.10.50.40">
    <property type="match status" value="1"/>
</dbReference>
<evidence type="ECO:0000256" key="8">
    <source>
        <dbReference type="ARBA" id="ARBA00037071"/>
    </source>
</evidence>
<dbReference type="RefSeq" id="WP_067616376.1">
    <property type="nucleotide sequence ID" value="NZ_MAGO01000003.1"/>
</dbReference>
<dbReference type="EMBL" id="MAGO01000003">
    <property type="protein sequence ID" value="OCC15750.1"/>
    <property type="molecule type" value="Genomic_DNA"/>
</dbReference>
<comment type="function">
    <text evidence="8">Also involved in hydrogenase metallocenter assembly, probably by participating in the nickel insertion step. This function in hydrogenase biosynthesis requires chaperone activity and the presence of the metal-binding domain, but not PPIase activity.</text>
</comment>
<keyword evidence="4" id="KW-0963">Cytoplasm</keyword>
<comment type="catalytic activity">
    <reaction evidence="1 9 10">
        <text>[protein]-peptidylproline (omega=180) = [protein]-peptidylproline (omega=0)</text>
        <dbReference type="Rhea" id="RHEA:16237"/>
        <dbReference type="Rhea" id="RHEA-COMP:10747"/>
        <dbReference type="Rhea" id="RHEA-COMP:10748"/>
        <dbReference type="ChEBI" id="CHEBI:83833"/>
        <dbReference type="ChEBI" id="CHEBI:83834"/>
        <dbReference type="EC" id="5.2.1.8"/>
    </reaction>
</comment>
<gene>
    <name evidence="12" type="ORF">DBT_0675</name>
</gene>
<keyword evidence="6" id="KW-0143">Chaperone</keyword>
<protein>
    <recommendedName>
        <fullName evidence="10">Peptidyl-prolyl cis-trans isomerase</fullName>
        <ecNumber evidence="10">5.2.1.8</ecNumber>
    </recommendedName>
</protein>
<evidence type="ECO:0000256" key="2">
    <source>
        <dbReference type="ARBA" id="ARBA00004496"/>
    </source>
</evidence>
<evidence type="ECO:0000256" key="5">
    <source>
        <dbReference type="ARBA" id="ARBA00023110"/>
    </source>
</evidence>
<evidence type="ECO:0000256" key="7">
    <source>
        <dbReference type="ARBA" id="ARBA00023235"/>
    </source>
</evidence>
<dbReference type="GO" id="GO:0042026">
    <property type="term" value="P:protein refolding"/>
    <property type="evidence" value="ECO:0007669"/>
    <property type="project" value="UniProtKB-ARBA"/>
</dbReference>
<name>A0A1B9F779_9BACT</name>
<dbReference type="Pfam" id="PF00254">
    <property type="entry name" value="FKBP_C"/>
    <property type="match status" value="1"/>
</dbReference>
<dbReference type="PROSITE" id="PS50059">
    <property type="entry name" value="FKBP_PPIASE"/>
    <property type="match status" value="1"/>
</dbReference>
<comment type="similarity">
    <text evidence="3 10">Belongs to the FKBP-type PPIase family.</text>
</comment>
<dbReference type="InterPro" id="IPR001179">
    <property type="entry name" value="PPIase_FKBP_dom"/>
</dbReference>
<evidence type="ECO:0000259" key="11">
    <source>
        <dbReference type="PROSITE" id="PS50059"/>
    </source>
</evidence>
<dbReference type="PANTHER" id="PTHR47861">
    <property type="entry name" value="FKBP-TYPE PEPTIDYL-PROLYL CIS-TRANS ISOMERASE SLYD"/>
    <property type="match status" value="1"/>
</dbReference>
<evidence type="ECO:0000256" key="9">
    <source>
        <dbReference type="PROSITE-ProRule" id="PRU00277"/>
    </source>
</evidence>
<accession>A0A1B9F779</accession>
<feature type="domain" description="PPIase FKBP-type" evidence="11">
    <location>
        <begin position="12"/>
        <end position="76"/>
    </location>
</feature>
<dbReference type="OrthoDB" id="9808891at2"/>